<proteinExistence type="predicted"/>
<feature type="region of interest" description="Disordered" evidence="1">
    <location>
        <begin position="469"/>
        <end position="495"/>
    </location>
</feature>
<dbReference type="Pfam" id="PF11204">
    <property type="entry name" value="DUF2985"/>
    <property type="match status" value="1"/>
</dbReference>
<dbReference type="GO" id="GO:0009975">
    <property type="term" value="F:cyclase activity"/>
    <property type="evidence" value="ECO:0007669"/>
    <property type="project" value="TreeGrafter"/>
</dbReference>
<dbReference type="Pfam" id="PF04749">
    <property type="entry name" value="PLAC8"/>
    <property type="match status" value="1"/>
</dbReference>
<feature type="region of interest" description="Disordered" evidence="1">
    <location>
        <begin position="76"/>
        <end position="96"/>
    </location>
</feature>
<keyword evidence="4" id="KW-1185">Reference proteome</keyword>
<dbReference type="NCBIfam" id="TIGR01571">
    <property type="entry name" value="A_thal_Cys_rich"/>
    <property type="match status" value="1"/>
</dbReference>
<organism evidence="3 4">
    <name type="scientific">Spirodela intermedia</name>
    <name type="common">Intermediate duckweed</name>
    <dbReference type="NCBI Taxonomy" id="51605"/>
    <lineage>
        <taxon>Eukaryota</taxon>
        <taxon>Viridiplantae</taxon>
        <taxon>Streptophyta</taxon>
        <taxon>Embryophyta</taxon>
        <taxon>Tracheophyta</taxon>
        <taxon>Spermatophyta</taxon>
        <taxon>Magnoliopsida</taxon>
        <taxon>Liliopsida</taxon>
        <taxon>Araceae</taxon>
        <taxon>Lemnoideae</taxon>
        <taxon>Spirodela</taxon>
    </lineage>
</organism>
<dbReference type="GO" id="GO:0051762">
    <property type="term" value="P:sesquiterpene biosynthetic process"/>
    <property type="evidence" value="ECO:0007669"/>
    <property type="project" value="TreeGrafter"/>
</dbReference>
<evidence type="ECO:0000313" key="3">
    <source>
        <dbReference type="EMBL" id="CAA7398228.1"/>
    </source>
</evidence>
<keyword evidence="2" id="KW-0472">Membrane</keyword>
<feature type="region of interest" description="Disordered" evidence="1">
    <location>
        <begin position="508"/>
        <end position="539"/>
    </location>
</feature>
<gene>
    <name evidence="3" type="ORF">SI8410_06008893</name>
</gene>
<feature type="transmembrane region" description="Helical" evidence="2">
    <location>
        <begin position="256"/>
        <end position="278"/>
    </location>
</feature>
<evidence type="ECO:0000256" key="1">
    <source>
        <dbReference type="SAM" id="MobiDB-lite"/>
    </source>
</evidence>
<feature type="transmembrane region" description="Helical" evidence="2">
    <location>
        <begin position="129"/>
        <end position="152"/>
    </location>
</feature>
<dbReference type="AlphaFoldDB" id="A0A7I8KMB4"/>
<evidence type="ECO:0000313" key="4">
    <source>
        <dbReference type="Proteomes" id="UP000663760"/>
    </source>
</evidence>
<feature type="transmembrane region" description="Helical" evidence="2">
    <location>
        <begin position="393"/>
        <end position="412"/>
    </location>
</feature>
<dbReference type="OrthoDB" id="6407410at2759"/>
<feature type="transmembrane region" description="Helical" evidence="2">
    <location>
        <begin position="221"/>
        <end position="241"/>
    </location>
</feature>
<name>A0A7I8KMB4_SPIIN</name>
<dbReference type="PANTHER" id="PTHR31045:SF19">
    <property type="entry name" value="OS03G0299800 PROTEIN"/>
    <property type="match status" value="1"/>
</dbReference>
<feature type="transmembrane region" description="Helical" evidence="2">
    <location>
        <begin position="360"/>
        <end position="381"/>
    </location>
</feature>
<dbReference type="Proteomes" id="UP000663760">
    <property type="component" value="Chromosome 6"/>
</dbReference>
<dbReference type="InterPro" id="IPR006461">
    <property type="entry name" value="PLAC_motif_containing"/>
</dbReference>
<sequence>MGSYERSGGGAAIQPEVEMRAAEFVVVQGPAGEKGQTKGEHREKRFLDFLRARPSREWLLKFGFSGKLGALSFPRRRQNSADESSREGSGPTPAPSRRRYFRVSFVRKIDWNALKIYAKKWIKDPLNMALLVWLAAVVVVFATMMFISIGLLNSTIPESSQRKNWVEVCNQILNALFTIMCVYQYPKLLHHLVLVLRWTFEDAAALRRSYSKKGIVRPHERLHIAFVLFLLHLTCFAQFALCGLYWGYSRSSRPDYAVNICFCAGIIAPIVAAVYTLYGPLGRKIKAISDEESQSQLTEVADMAEKLKVKLNESRIVVTRPEWVGGLFDCWDDMTVAYLSFFCTFCVFGWNMERLGFGNMYVHIFTFVLLIVTPFWVFNVAGLNIADHGVREAVGIVGILLCFLGLLYGGFWRIQMRKKFKLPSNYFCWGYPNLTDFMQWLFCWSCALAQEVRTGNFYDIEEGSFYSKNSSSLDEETEEEEGVPPSLHPLPREGGSMPAIEGAFVVPRSPGLTTESPTDAMAPPIPPSIEQAVSGNQAT</sequence>
<feature type="transmembrane region" description="Helical" evidence="2">
    <location>
        <begin position="172"/>
        <end position="200"/>
    </location>
</feature>
<evidence type="ECO:0000256" key="2">
    <source>
        <dbReference type="SAM" id="Phobius"/>
    </source>
</evidence>
<keyword evidence="2" id="KW-0812">Transmembrane</keyword>
<protein>
    <submittedName>
        <fullName evidence="3">Uncharacterized protein</fullName>
    </submittedName>
</protein>
<feature type="compositionally biased region" description="Acidic residues" evidence="1">
    <location>
        <begin position="473"/>
        <end position="482"/>
    </location>
</feature>
<accession>A0A7I8KMB4</accession>
<dbReference type="PANTHER" id="PTHR31045">
    <property type="entry name" value="PLAC8 FAMILY PROTEIN-RELATED"/>
    <property type="match status" value="1"/>
</dbReference>
<dbReference type="InterPro" id="IPR021369">
    <property type="entry name" value="DUF2985"/>
</dbReference>
<reference evidence="3" key="1">
    <citation type="submission" date="2020-02" db="EMBL/GenBank/DDBJ databases">
        <authorList>
            <person name="Scholz U."/>
            <person name="Mascher M."/>
            <person name="Fiebig A."/>
        </authorList>
    </citation>
    <scope>NUCLEOTIDE SEQUENCE</scope>
</reference>
<keyword evidence="2" id="KW-1133">Transmembrane helix</keyword>
<dbReference type="EMBL" id="LR746269">
    <property type="protein sequence ID" value="CAA7398228.1"/>
    <property type="molecule type" value="Genomic_DNA"/>
</dbReference>